<evidence type="ECO:0000313" key="7">
    <source>
        <dbReference type="Proteomes" id="UP000053477"/>
    </source>
</evidence>
<evidence type="ECO:0000256" key="4">
    <source>
        <dbReference type="SAM" id="MobiDB-lite"/>
    </source>
</evidence>
<dbReference type="InterPro" id="IPR001138">
    <property type="entry name" value="Zn2Cys6_DnaBD"/>
</dbReference>
<organism evidence="6 7">
    <name type="scientific">Schizopora paradoxa</name>
    <dbReference type="NCBI Taxonomy" id="27342"/>
    <lineage>
        <taxon>Eukaryota</taxon>
        <taxon>Fungi</taxon>
        <taxon>Dikarya</taxon>
        <taxon>Basidiomycota</taxon>
        <taxon>Agaricomycotina</taxon>
        <taxon>Agaricomycetes</taxon>
        <taxon>Hymenochaetales</taxon>
        <taxon>Schizoporaceae</taxon>
        <taxon>Schizopora</taxon>
    </lineage>
</organism>
<dbReference type="CDD" id="cd12148">
    <property type="entry name" value="fungal_TF_MHR"/>
    <property type="match status" value="1"/>
</dbReference>
<dbReference type="InterPro" id="IPR050613">
    <property type="entry name" value="Sec_Metabolite_Reg"/>
</dbReference>
<dbReference type="PROSITE" id="PS00463">
    <property type="entry name" value="ZN2_CY6_FUNGAL_1"/>
    <property type="match status" value="1"/>
</dbReference>
<keyword evidence="2" id="KW-0479">Metal-binding</keyword>
<accession>A0A0H2RDQ2</accession>
<evidence type="ECO:0000256" key="1">
    <source>
        <dbReference type="ARBA" id="ARBA00004123"/>
    </source>
</evidence>
<dbReference type="GO" id="GO:0000981">
    <property type="term" value="F:DNA-binding transcription factor activity, RNA polymerase II-specific"/>
    <property type="evidence" value="ECO:0007669"/>
    <property type="project" value="InterPro"/>
</dbReference>
<keyword evidence="3" id="KW-0539">Nucleus</keyword>
<dbReference type="InterPro" id="IPR036864">
    <property type="entry name" value="Zn2-C6_fun-type_DNA-bd_sf"/>
</dbReference>
<feature type="region of interest" description="Disordered" evidence="4">
    <location>
        <begin position="692"/>
        <end position="757"/>
    </location>
</feature>
<dbReference type="AlphaFoldDB" id="A0A0H2RDQ2"/>
<feature type="compositionally biased region" description="Polar residues" evidence="4">
    <location>
        <begin position="698"/>
        <end position="715"/>
    </location>
</feature>
<reference evidence="6 7" key="1">
    <citation type="submission" date="2015-04" db="EMBL/GenBank/DDBJ databases">
        <title>Complete genome sequence of Schizopora paradoxa KUC8140, a cosmopolitan wood degrader in East Asia.</title>
        <authorList>
            <consortium name="DOE Joint Genome Institute"/>
            <person name="Min B."/>
            <person name="Park H."/>
            <person name="Jang Y."/>
            <person name="Kim J.-J."/>
            <person name="Kim K.H."/>
            <person name="Pangilinan J."/>
            <person name="Lipzen A."/>
            <person name="Riley R."/>
            <person name="Grigoriev I.V."/>
            <person name="Spatafora J.W."/>
            <person name="Choi I.-G."/>
        </authorList>
    </citation>
    <scope>NUCLEOTIDE SEQUENCE [LARGE SCALE GENOMIC DNA]</scope>
    <source>
        <strain evidence="6 7">KUC8140</strain>
    </source>
</reference>
<evidence type="ECO:0000256" key="3">
    <source>
        <dbReference type="ARBA" id="ARBA00023242"/>
    </source>
</evidence>
<dbReference type="EMBL" id="KQ086048">
    <property type="protein sequence ID" value="KLO09672.1"/>
    <property type="molecule type" value="Genomic_DNA"/>
</dbReference>
<dbReference type="Proteomes" id="UP000053477">
    <property type="component" value="Unassembled WGS sequence"/>
</dbReference>
<feature type="compositionally biased region" description="Polar residues" evidence="4">
    <location>
        <begin position="728"/>
        <end position="755"/>
    </location>
</feature>
<name>A0A0H2RDQ2_9AGAM</name>
<keyword evidence="7" id="KW-1185">Reference proteome</keyword>
<dbReference type="SUPFAM" id="SSF57701">
    <property type="entry name" value="Zn2/Cys6 DNA-binding domain"/>
    <property type="match status" value="1"/>
</dbReference>
<protein>
    <recommendedName>
        <fullName evidence="5">Zn(2)-C6 fungal-type domain-containing protein</fullName>
    </recommendedName>
</protein>
<dbReference type="InParanoid" id="A0A0H2RDQ2"/>
<dbReference type="InterPro" id="IPR007219">
    <property type="entry name" value="XnlR_reg_dom"/>
</dbReference>
<dbReference type="GO" id="GO:0003677">
    <property type="term" value="F:DNA binding"/>
    <property type="evidence" value="ECO:0007669"/>
    <property type="project" value="InterPro"/>
</dbReference>
<dbReference type="CDD" id="cd00067">
    <property type="entry name" value="GAL4"/>
    <property type="match status" value="1"/>
</dbReference>
<dbReference type="STRING" id="27342.A0A0H2RDQ2"/>
<feature type="region of interest" description="Disordered" evidence="4">
    <location>
        <begin position="1"/>
        <end position="35"/>
    </location>
</feature>
<evidence type="ECO:0000256" key="2">
    <source>
        <dbReference type="ARBA" id="ARBA00022723"/>
    </source>
</evidence>
<evidence type="ECO:0000259" key="5">
    <source>
        <dbReference type="PROSITE" id="PS50048"/>
    </source>
</evidence>
<gene>
    <name evidence="6" type="ORF">SCHPADRAFT_879148</name>
</gene>
<dbReference type="GO" id="GO:0005634">
    <property type="term" value="C:nucleus"/>
    <property type="evidence" value="ECO:0007669"/>
    <property type="project" value="UniProtKB-SubCell"/>
</dbReference>
<comment type="subcellular location">
    <subcellularLocation>
        <location evidence="1">Nucleus</location>
    </subcellularLocation>
</comment>
<dbReference type="GO" id="GO:0008270">
    <property type="term" value="F:zinc ion binding"/>
    <property type="evidence" value="ECO:0007669"/>
    <property type="project" value="InterPro"/>
</dbReference>
<proteinExistence type="predicted"/>
<dbReference type="OrthoDB" id="424974at2759"/>
<evidence type="ECO:0000313" key="6">
    <source>
        <dbReference type="EMBL" id="KLO09672.1"/>
    </source>
</evidence>
<sequence length="888" mass="97645">MTVQRNAGKEHSESNGLDGGTASGNRKLSRQKELESRRLRGEISCAECRRLKLKCDKKIPCTSCIRRGCETICPLGERHAGQSGRLDLAGTSELRKTISEMSNRIRQLEDALQIEHGMRTTEAHPLLTDEFRSMTEDPEHGKSVVGASPGEEEELHCVMGLLTISDGGVSRYLGATGSDQALLAEVGVSGLKLSDPADAGLNIPEQLAQASQLWPFGVAFGSTIDMHMLIEAQLPSRERASGLGESFVLNTNWCGRPVLREQIMEDLIPAAYKRIPNGHSTRMDLHDLALLYMVFAAGAAADLTLPPYNAEAERYRHLARAALSIKSVFDGGSLSVVQAIFLMGTYDVVSGRINSMESAWKMFCLASSLGASIGLHRDPAQWQLDPKTVYRRRVLFWEMCWVDNWKSLSIGRPISLTLDMIDCEFPEDRDATILADGTVIPSFWAIKNKFAKEVLSKVAVKLCAARSPKYSEVLEIDRLVREFDMHPVEQCLELSQAIDDSDQELFNRRFVLAYFRDRVLLYIHRNYFARALSDYPNNPLKSPFSPSFLAAYCSATSLLRVLKEDFAKVPHVFLRNWPVWAHALVASVVVGSVAIRSPRIRLACPALAELEQAIKLFKSASELPVLRQGLPFLMAMHEQAKTARQNAKTSGLMGGIGPQELDRLINGLGEGAKEKMCAGAIKILMGSTPLTLPERKSGTYSQGCSSHSSPDTSIDISAKDLEPLSGPISRQSGTQDDGSNDLASTRSNASQTPDLSSFFMATGPSTTPNQTYQATDALPDVETQYFSGFDFSNQEPPNVISNPPDTNSSTDTLLSLQIPGDETPLLNDSPFPPIDSDFFSDFLQSSASFPPTDVDMGYDGQQSDDIWQSFMSDSGLKTVDELMRSWQV</sequence>
<dbReference type="PROSITE" id="PS50048">
    <property type="entry name" value="ZN2_CY6_FUNGAL_2"/>
    <property type="match status" value="1"/>
</dbReference>
<feature type="domain" description="Zn(2)-C6 fungal-type" evidence="5">
    <location>
        <begin position="44"/>
        <end position="75"/>
    </location>
</feature>
<dbReference type="Pfam" id="PF04082">
    <property type="entry name" value="Fungal_trans"/>
    <property type="match status" value="1"/>
</dbReference>
<dbReference type="PANTHER" id="PTHR31001">
    <property type="entry name" value="UNCHARACTERIZED TRANSCRIPTIONAL REGULATORY PROTEIN"/>
    <property type="match status" value="1"/>
</dbReference>
<dbReference type="GO" id="GO:0006351">
    <property type="term" value="P:DNA-templated transcription"/>
    <property type="evidence" value="ECO:0007669"/>
    <property type="project" value="InterPro"/>
</dbReference>
<dbReference type="Pfam" id="PF00172">
    <property type="entry name" value="Zn_clus"/>
    <property type="match status" value="1"/>
</dbReference>
<dbReference type="Gene3D" id="4.10.240.10">
    <property type="entry name" value="Zn(2)-C6 fungal-type DNA-binding domain"/>
    <property type="match status" value="1"/>
</dbReference>
<dbReference type="SMART" id="SM00066">
    <property type="entry name" value="GAL4"/>
    <property type="match status" value="1"/>
</dbReference>
<dbReference type="PANTHER" id="PTHR31001:SF56">
    <property type="entry name" value="ZN(2)-C6 FUNGAL-TYPE DOMAIN-CONTAINING PROTEIN"/>
    <property type="match status" value="1"/>
</dbReference>